<protein>
    <recommendedName>
        <fullName evidence="3">Lipoprotein</fullName>
    </recommendedName>
</protein>
<organism evidence="1 2">
    <name type="scientific">Segatella copri</name>
    <dbReference type="NCBI Taxonomy" id="165179"/>
    <lineage>
        <taxon>Bacteria</taxon>
        <taxon>Pseudomonadati</taxon>
        <taxon>Bacteroidota</taxon>
        <taxon>Bacteroidia</taxon>
        <taxon>Bacteroidales</taxon>
        <taxon>Prevotellaceae</taxon>
        <taxon>Segatella</taxon>
    </lineage>
</organism>
<sequence>MKKKHFIFTTCLLAGCIGGFFGGITKSTSNESSLTMENVEALTDNEDGVVILCNKGYDGRCFRKGYNLKMCQEYMFYACEYTGYTNDYCKNPC</sequence>
<dbReference type="EMBL" id="VZBP01000115">
    <property type="protein sequence ID" value="MQO09755.1"/>
    <property type="molecule type" value="Genomic_DNA"/>
</dbReference>
<dbReference type="PROSITE" id="PS51257">
    <property type="entry name" value="PROKAR_LIPOPROTEIN"/>
    <property type="match status" value="1"/>
</dbReference>
<proteinExistence type="predicted"/>
<name>A0AA91A2H5_9BACT</name>
<accession>A0AA91A2H5</accession>
<evidence type="ECO:0000313" key="1">
    <source>
        <dbReference type="EMBL" id="MQO09755.1"/>
    </source>
</evidence>
<dbReference type="Proteomes" id="UP000405805">
    <property type="component" value="Unassembled WGS sequence"/>
</dbReference>
<dbReference type="RefSeq" id="WP_153097123.1">
    <property type="nucleotide sequence ID" value="NZ_VZBP01000115.1"/>
</dbReference>
<comment type="caution">
    <text evidence="1">The sequence shown here is derived from an EMBL/GenBank/DDBJ whole genome shotgun (WGS) entry which is preliminary data.</text>
</comment>
<evidence type="ECO:0000313" key="2">
    <source>
        <dbReference type="Proteomes" id="UP000405805"/>
    </source>
</evidence>
<dbReference type="AlphaFoldDB" id="A0AA91A2H5"/>
<gene>
    <name evidence="1" type="ORF">F7D57_08535</name>
</gene>
<evidence type="ECO:0008006" key="3">
    <source>
        <dbReference type="Google" id="ProtNLM"/>
    </source>
</evidence>
<reference evidence="2" key="1">
    <citation type="submission" date="2019-09" db="EMBL/GenBank/DDBJ databases">
        <title>Distinct polysaccharide growth profiles of human intestinal Prevotella copri isolates.</title>
        <authorList>
            <person name="Fehlner-Peach H."/>
            <person name="Magnabosco C."/>
            <person name="Raghavan V."/>
            <person name="Scher J.U."/>
            <person name="Tett A."/>
            <person name="Cox L.M."/>
            <person name="Gottsegen C."/>
            <person name="Watters A."/>
            <person name="Wiltshire- Gordon J.D."/>
            <person name="Segata N."/>
            <person name="Bonneau R."/>
            <person name="Littman D.R."/>
        </authorList>
    </citation>
    <scope>NUCLEOTIDE SEQUENCE [LARGE SCALE GENOMIC DNA]</scope>
    <source>
        <strain evidence="2">iA624</strain>
    </source>
</reference>